<dbReference type="AlphaFoldDB" id="A0AAW9IX95"/>
<dbReference type="Proteomes" id="UP001289066">
    <property type="component" value="Unassembled WGS sequence"/>
</dbReference>
<dbReference type="InterPro" id="IPR050072">
    <property type="entry name" value="Peptidase_M20A"/>
</dbReference>
<gene>
    <name evidence="3" type="ORF">GNF81_18315</name>
</gene>
<keyword evidence="2" id="KW-0862">Zinc</keyword>
<keyword evidence="1" id="KW-0378">Hydrolase</keyword>
<dbReference type="Pfam" id="PF01546">
    <property type="entry name" value="Peptidase_M20"/>
    <property type="match status" value="1"/>
</dbReference>
<dbReference type="PANTHER" id="PTHR43808:SF31">
    <property type="entry name" value="N-ACETYL-L-CITRULLINE DEACETYLASE"/>
    <property type="match status" value="1"/>
</dbReference>
<dbReference type="Gene3D" id="3.40.630.10">
    <property type="entry name" value="Zn peptidases"/>
    <property type="match status" value="1"/>
</dbReference>
<sequence>VGVLGHIDVVDIQNIGEWETEPFSMTIKNNKIFGRGVNDDKGPLIAVLYAAKILNDMNVKWKRRVRIIAGGAEETTWECMEHYFKNHEQPILGFSPDGNFPIVNGEKGILNINISFNCEDAGEGICKIESRNKVNYVCDDLRVVFKTKDIDNIISYSKNATEILLGSDEVTLIY</sequence>
<comment type="caution">
    <text evidence="3">The sequence shown here is derived from an EMBL/GenBank/DDBJ whole genome shotgun (WGS) entry which is preliminary data.</text>
</comment>
<dbReference type="EMBL" id="WNVG01000768">
    <property type="protein sequence ID" value="MDZ5034650.1"/>
    <property type="molecule type" value="Genomic_DNA"/>
</dbReference>
<reference evidence="3" key="1">
    <citation type="submission" date="2019-11" db="EMBL/GenBank/DDBJ databases">
        <title>Characterization of Clostridium perfringens isolates from swine manure treated agricultural soils.</title>
        <authorList>
            <person name="Wushke S.T."/>
        </authorList>
    </citation>
    <scope>NUCLEOTIDE SEQUENCE</scope>
    <source>
        <strain evidence="3">X15</strain>
    </source>
</reference>
<dbReference type="RefSeq" id="WP_322413068.1">
    <property type="nucleotide sequence ID" value="NZ_WNVG01000768.1"/>
</dbReference>
<name>A0AAW9IX95_CLOPF</name>
<evidence type="ECO:0000313" key="4">
    <source>
        <dbReference type="Proteomes" id="UP001289066"/>
    </source>
</evidence>
<protein>
    <submittedName>
        <fullName evidence="3">M20/M25/M40 family metallo-hydrolase</fullName>
    </submittedName>
</protein>
<proteinExistence type="predicted"/>
<evidence type="ECO:0000256" key="1">
    <source>
        <dbReference type="ARBA" id="ARBA00022801"/>
    </source>
</evidence>
<feature type="non-terminal residue" evidence="3">
    <location>
        <position position="1"/>
    </location>
</feature>
<evidence type="ECO:0000256" key="2">
    <source>
        <dbReference type="ARBA" id="ARBA00022833"/>
    </source>
</evidence>
<organism evidence="3 4">
    <name type="scientific">Clostridium perfringens</name>
    <dbReference type="NCBI Taxonomy" id="1502"/>
    <lineage>
        <taxon>Bacteria</taxon>
        <taxon>Bacillati</taxon>
        <taxon>Bacillota</taxon>
        <taxon>Clostridia</taxon>
        <taxon>Eubacteriales</taxon>
        <taxon>Clostridiaceae</taxon>
        <taxon>Clostridium</taxon>
    </lineage>
</organism>
<dbReference type="GO" id="GO:0006526">
    <property type="term" value="P:L-arginine biosynthetic process"/>
    <property type="evidence" value="ECO:0007669"/>
    <property type="project" value="TreeGrafter"/>
</dbReference>
<accession>A0AAW9IX95</accession>
<feature type="non-terminal residue" evidence="3">
    <location>
        <position position="174"/>
    </location>
</feature>
<evidence type="ECO:0000313" key="3">
    <source>
        <dbReference type="EMBL" id="MDZ5034650.1"/>
    </source>
</evidence>
<dbReference type="GO" id="GO:0008777">
    <property type="term" value="F:acetylornithine deacetylase activity"/>
    <property type="evidence" value="ECO:0007669"/>
    <property type="project" value="TreeGrafter"/>
</dbReference>
<dbReference type="InterPro" id="IPR001261">
    <property type="entry name" value="ArgE/DapE_CS"/>
</dbReference>
<dbReference type="PANTHER" id="PTHR43808">
    <property type="entry name" value="ACETYLORNITHINE DEACETYLASE"/>
    <property type="match status" value="1"/>
</dbReference>
<dbReference type="PROSITE" id="PS00758">
    <property type="entry name" value="ARGE_DAPE_CPG2_1"/>
    <property type="match status" value="1"/>
</dbReference>
<dbReference type="SUPFAM" id="SSF53187">
    <property type="entry name" value="Zn-dependent exopeptidases"/>
    <property type="match status" value="1"/>
</dbReference>
<dbReference type="InterPro" id="IPR002933">
    <property type="entry name" value="Peptidase_M20"/>
</dbReference>